<protein>
    <submittedName>
        <fullName evidence="1">Uncharacterized protein</fullName>
    </submittedName>
</protein>
<organism evidence="1 2">
    <name type="scientific">Portunus trituberculatus</name>
    <name type="common">Swimming crab</name>
    <name type="synonym">Neptunus trituberculatus</name>
    <dbReference type="NCBI Taxonomy" id="210409"/>
    <lineage>
        <taxon>Eukaryota</taxon>
        <taxon>Metazoa</taxon>
        <taxon>Ecdysozoa</taxon>
        <taxon>Arthropoda</taxon>
        <taxon>Crustacea</taxon>
        <taxon>Multicrustacea</taxon>
        <taxon>Malacostraca</taxon>
        <taxon>Eumalacostraca</taxon>
        <taxon>Eucarida</taxon>
        <taxon>Decapoda</taxon>
        <taxon>Pleocyemata</taxon>
        <taxon>Brachyura</taxon>
        <taxon>Eubrachyura</taxon>
        <taxon>Portunoidea</taxon>
        <taxon>Portunidae</taxon>
        <taxon>Portuninae</taxon>
        <taxon>Portunus</taxon>
    </lineage>
</organism>
<accession>A0A5B7KKN6</accession>
<comment type="caution">
    <text evidence="1">The sequence shown here is derived from an EMBL/GenBank/DDBJ whole genome shotgun (WGS) entry which is preliminary data.</text>
</comment>
<gene>
    <name evidence="1" type="ORF">E2C01_100906</name>
</gene>
<keyword evidence="2" id="KW-1185">Reference proteome</keyword>
<dbReference type="EMBL" id="VSRR010144748">
    <property type="protein sequence ID" value="MPD05175.1"/>
    <property type="molecule type" value="Genomic_DNA"/>
</dbReference>
<evidence type="ECO:0000313" key="2">
    <source>
        <dbReference type="Proteomes" id="UP000324222"/>
    </source>
</evidence>
<sequence length="89" mass="9543">MMVCGERIWGCDNARLGNGKTTRGISSQQALGSEACGGLQRDVAGMRRTTHSVTIAAVAWCVLARWGKHTAWLDHVQVGRPGRHTAPAC</sequence>
<reference evidence="1 2" key="1">
    <citation type="submission" date="2019-05" db="EMBL/GenBank/DDBJ databases">
        <title>Another draft genome of Portunus trituberculatus and its Hox gene families provides insights of decapod evolution.</title>
        <authorList>
            <person name="Jeong J.-H."/>
            <person name="Song I."/>
            <person name="Kim S."/>
            <person name="Choi T."/>
            <person name="Kim D."/>
            <person name="Ryu S."/>
            <person name="Kim W."/>
        </authorList>
    </citation>
    <scope>NUCLEOTIDE SEQUENCE [LARGE SCALE GENOMIC DNA]</scope>
    <source>
        <tissue evidence="1">Muscle</tissue>
    </source>
</reference>
<dbReference type="Proteomes" id="UP000324222">
    <property type="component" value="Unassembled WGS sequence"/>
</dbReference>
<dbReference type="AlphaFoldDB" id="A0A5B7KKN6"/>
<evidence type="ECO:0000313" key="1">
    <source>
        <dbReference type="EMBL" id="MPD05175.1"/>
    </source>
</evidence>
<name>A0A5B7KKN6_PORTR</name>
<proteinExistence type="predicted"/>